<protein>
    <submittedName>
        <fullName evidence="2">Uncharacterized protein</fullName>
    </submittedName>
</protein>
<evidence type="ECO:0000256" key="1">
    <source>
        <dbReference type="SAM" id="Phobius"/>
    </source>
</evidence>
<reference evidence="2" key="1">
    <citation type="submission" date="2018-02" db="EMBL/GenBank/DDBJ databases">
        <title>Rhizophora mucronata_Transcriptome.</title>
        <authorList>
            <person name="Meera S.P."/>
            <person name="Sreeshan A."/>
            <person name="Augustine A."/>
        </authorList>
    </citation>
    <scope>NUCLEOTIDE SEQUENCE</scope>
    <source>
        <tissue evidence="2">Leaf</tissue>
    </source>
</reference>
<keyword evidence="1" id="KW-1133">Transmembrane helix</keyword>
<evidence type="ECO:0000313" key="2">
    <source>
        <dbReference type="EMBL" id="MBX71114.1"/>
    </source>
</evidence>
<feature type="transmembrane region" description="Helical" evidence="1">
    <location>
        <begin position="16"/>
        <end position="37"/>
    </location>
</feature>
<keyword evidence="1" id="KW-0812">Transmembrane</keyword>
<organism evidence="2">
    <name type="scientific">Rhizophora mucronata</name>
    <name type="common">Asiatic mangrove</name>
    <dbReference type="NCBI Taxonomy" id="61149"/>
    <lineage>
        <taxon>Eukaryota</taxon>
        <taxon>Viridiplantae</taxon>
        <taxon>Streptophyta</taxon>
        <taxon>Embryophyta</taxon>
        <taxon>Tracheophyta</taxon>
        <taxon>Spermatophyta</taxon>
        <taxon>Magnoliopsida</taxon>
        <taxon>eudicotyledons</taxon>
        <taxon>Gunneridae</taxon>
        <taxon>Pentapetalae</taxon>
        <taxon>rosids</taxon>
        <taxon>fabids</taxon>
        <taxon>Malpighiales</taxon>
        <taxon>Rhizophoraceae</taxon>
        <taxon>Rhizophora</taxon>
    </lineage>
</organism>
<sequence>MVKVIKVDSPVELKSLMIGIINVMPVCGCLLAFYVSWHTHA</sequence>
<name>A0A2P2QW53_RHIMU</name>
<accession>A0A2P2QW53</accession>
<dbReference type="EMBL" id="GGEC01090630">
    <property type="protein sequence ID" value="MBX71114.1"/>
    <property type="molecule type" value="Transcribed_RNA"/>
</dbReference>
<proteinExistence type="predicted"/>
<dbReference type="AlphaFoldDB" id="A0A2P2QW53"/>
<keyword evidence="1" id="KW-0472">Membrane</keyword>